<evidence type="ECO:0000256" key="1">
    <source>
        <dbReference type="SAM" id="SignalP"/>
    </source>
</evidence>
<dbReference type="AlphaFoldDB" id="A0A5A7MUM5"/>
<reference evidence="5 6" key="1">
    <citation type="submission" date="2019-09" db="EMBL/GenBank/DDBJ databases">
        <title>NBRP : Genome information of microbial organism related human and environment.</title>
        <authorList>
            <person name="Hattori M."/>
            <person name="Oshima K."/>
            <person name="Inaba H."/>
            <person name="Suda W."/>
            <person name="Sakamoto M."/>
            <person name="Iino T."/>
            <person name="Kitahara M."/>
            <person name="Oshida Y."/>
            <person name="Iida T."/>
            <person name="Kudo T."/>
            <person name="Itoh T."/>
            <person name="Ohkuma M."/>
        </authorList>
    </citation>
    <scope>NUCLEOTIDE SEQUENCE [LARGE SCALE GENOMIC DNA]</scope>
    <source>
        <strain evidence="3 5">Hi-2</strain>
        <strain evidence="4 6">Mie-1</strain>
    </source>
</reference>
<dbReference type="InterPro" id="IPR018637">
    <property type="entry name" value="DUF2059"/>
</dbReference>
<dbReference type="Proteomes" id="UP000322084">
    <property type="component" value="Unassembled WGS sequence"/>
</dbReference>
<accession>A0A5A7MUM5</accession>
<accession>A0A5A7MZR2</accession>
<keyword evidence="6" id="KW-1185">Reference proteome</keyword>
<evidence type="ECO:0000313" key="3">
    <source>
        <dbReference type="EMBL" id="GEQ98748.1"/>
    </source>
</evidence>
<evidence type="ECO:0000313" key="4">
    <source>
        <dbReference type="EMBL" id="GER00894.1"/>
    </source>
</evidence>
<dbReference type="RefSeq" id="WP_150000985.1">
    <property type="nucleotide sequence ID" value="NZ_BKCL01000008.1"/>
</dbReference>
<dbReference type="Pfam" id="PF09832">
    <property type="entry name" value="DUF2059"/>
    <property type="match status" value="1"/>
</dbReference>
<feature type="domain" description="DUF2059" evidence="2">
    <location>
        <begin position="103"/>
        <end position="156"/>
    </location>
</feature>
<feature type="signal peptide" evidence="1">
    <location>
        <begin position="1"/>
        <end position="32"/>
    </location>
</feature>
<evidence type="ECO:0000313" key="6">
    <source>
        <dbReference type="Proteomes" id="UP000325187"/>
    </source>
</evidence>
<dbReference type="EMBL" id="BKCL01000008">
    <property type="protein sequence ID" value="GEQ98748.1"/>
    <property type="molecule type" value="Genomic_DNA"/>
</dbReference>
<name>A0A5A7MUM5_9PROT</name>
<sequence>MFRLPLSPLRAVRSLSFAAVFAGLCLAAPASAQEDEEKTAAIRELVEITQVEAMADQMIGLFNEDILPMLLEANPDQSEKLRTIVREEVTATMNDMKPAVVALTASVWSRHFSTQEIRELTAFYKTPLGVKLLEKQPVIARESMQAGMQMSQQAAMTAMEHIKQRLTAESLSIPAPL</sequence>
<feature type="chain" id="PRO_5022912364" description="DUF2059 domain-containing protein" evidence="1">
    <location>
        <begin position="33"/>
        <end position="177"/>
    </location>
</feature>
<comment type="caution">
    <text evidence="3">The sequence shown here is derived from an EMBL/GenBank/DDBJ whole genome shotgun (WGS) entry which is preliminary data.</text>
</comment>
<evidence type="ECO:0000313" key="5">
    <source>
        <dbReference type="Proteomes" id="UP000322084"/>
    </source>
</evidence>
<gene>
    <name evidence="3" type="ORF">JCM17844_23850</name>
    <name evidence="4" type="ORF">JCM17845_15170</name>
</gene>
<dbReference type="Proteomes" id="UP000325187">
    <property type="component" value="Unassembled WGS sequence"/>
</dbReference>
<keyword evidence="1" id="KW-0732">Signal</keyword>
<dbReference type="EMBL" id="BKCM01000006">
    <property type="protein sequence ID" value="GER00894.1"/>
    <property type="molecule type" value="Genomic_DNA"/>
</dbReference>
<evidence type="ECO:0000259" key="2">
    <source>
        <dbReference type="Pfam" id="PF09832"/>
    </source>
</evidence>
<protein>
    <recommendedName>
        <fullName evidence="2">DUF2059 domain-containing protein</fullName>
    </recommendedName>
</protein>
<proteinExistence type="predicted"/>
<organism evidence="3 5">
    <name type="scientific">Iodidimonas gelatinilytica</name>
    <dbReference type="NCBI Taxonomy" id="1236966"/>
    <lineage>
        <taxon>Bacteria</taxon>
        <taxon>Pseudomonadati</taxon>
        <taxon>Pseudomonadota</taxon>
        <taxon>Alphaproteobacteria</taxon>
        <taxon>Iodidimonadales</taxon>
        <taxon>Iodidimonadaceae</taxon>
        <taxon>Iodidimonas</taxon>
    </lineage>
</organism>